<dbReference type="Proteomes" id="UP000019146">
    <property type="component" value="Chromosome 1"/>
</dbReference>
<dbReference type="KEGG" id="bcai:K788_0003635"/>
<name>A0A0P0R641_9BURK</name>
<dbReference type="EMBL" id="CP012746">
    <property type="protein sequence ID" value="ALL63585.1"/>
    <property type="molecule type" value="Genomic_DNA"/>
</dbReference>
<dbReference type="GeneID" id="69975228"/>
<evidence type="ECO:0000313" key="2">
    <source>
        <dbReference type="EMBL" id="ALL63585.1"/>
    </source>
</evidence>
<dbReference type="AlphaFoldDB" id="A0A0P0R641"/>
<feature type="transmembrane region" description="Helical" evidence="1">
    <location>
        <begin position="20"/>
        <end position="38"/>
    </location>
</feature>
<keyword evidence="1" id="KW-1133">Transmembrane helix</keyword>
<evidence type="ECO:0000313" key="3">
    <source>
        <dbReference type="Proteomes" id="UP000019146"/>
    </source>
</evidence>
<sequence>MTHGTGFEVSLYGVTKMEKWLVVTGVWMLFATCMVLFIRGATGGARRELVPIEVHDDERDAQAKSLRG</sequence>
<evidence type="ECO:0000256" key="1">
    <source>
        <dbReference type="SAM" id="Phobius"/>
    </source>
</evidence>
<protein>
    <submittedName>
        <fullName evidence="2">Uncharacterized protein</fullName>
    </submittedName>
</protein>
<keyword evidence="1" id="KW-0812">Transmembrane</keyword>
<organism evidence="2 3">
    <name type="scientific">Paraburkholderia caribensis MBA4</name>
    <dbReference type="NCBI Taxonomy" id="1323664"/>
    <lineage>
        <taxon>Bacteria</taxon>
        <taxon>Pseudomonadati</taxon>
        <taxon>Pseudomonadota</taxon>
        <taxon>Betaproteobacteria</taxon>
        <taxon>Burkholderiales</taxon>
        <taxon>Burkholderiaceae</taxon>
        <taxon>Paraburkholderia</taxon>
    </lineage>
</organism>
<proteinExistence type="predicted"/>
<reference evidence="2 3" key="1">
    <citation type="journal article" date="2014" name="Genome Announc.">
        <title>Draft Genome Sequence of the Haloacid-Degrading Burkholderia caribensis Strain MBA4.</title>
        <authorList>
            <person name="Pan Y."/>
            <person name="Kong K.F."/>
            <person name="Tsang J.S."/>
        </authorList>
    </citation>
    <scope>NUCLEOTIDE SEQUENCE [LARGE SCALE GENOMIC DNA]</scope>
    <source>
        <strain evidence="2 3">MBA4</strain>
    </source>
</reference>
<keyword evidence="1" id="KW-0472">Membrane</keyword>
<gene>
    <name evidence="2" type="ORF">K788_0003635</name>
</gene>
<accession>A0A0P0R641</accession>
<dbReference type="RefSeq" id="WP_051453701.1">
    <property type="nucleotide sequence ID" value="NZ_CP012746.1"/>
</dbReference>